<dbReference type="Proteomes" id="UP001218895">
    <property type="component" value="Chromosome"/>
</dbReference>
<evidence type="ECO:0000313" key="9">
    <source>
        <dbReference type="Proteomes" id="UP001218895"/>
    </source>
</evidence>
<keyword evidence="9" id="KW-1185">Reference proteome</keyword>
<proteinExistence type="predicted"/>
<dbReference type="InterPro" id="IPR051447">
    <property type="entry name" value="Lipoprotein-release_system"/>
</dbReference>
<evidence type="ECO:0000256" key="6">
    <source>
        <dbReference type="SAM" id="Phobius"/>
    </source>
</evidence>
<dbReference type="GeneID" id="79950637"/>
<evidence type="ECO:0000259" key="7">
    <source>
        <dbReference type="Pfam" id="PF02687"/>
    </source>
</evidence>
<dbReference type="EMBL" id="CP091092">
    <property type="protein sequence ID" value="WFN36373.1"/>
    <property type="molecule type" value="Genomic_DNA"/>
</dbReference>
<reference evidence="8" key="1">
    <citation type="submission" date="2022-01" db="EMBL/GenBank/DDBJ databases">
        <title>Complete genome of Methanomicrobium antiquum DSM 21220.</title>
        <authorList>
            <person name="Chen S.-C."/>
            <person name="You Y.-T."/>
            <person name="Zhou Y.-Z."/>
            <person name="Lai M.-C."/>
        </authorList>
    </citation>
    <scope>NUCLEOTIDE SEQUENCE</scope>
    <source>
        <strain evidence="8">DSM 21220</strain>
    </source>
</reference>
<evidence type="ECO:0000256" key="1">
    <source>
        <dbReference type="ARBA" id="ARBA00004651"/>
    </source>
</evidence>
<keyword evidence="5 6" id="KW-0472">Membrane</keyword>
<keyword evidence="3 6" id="KW-0812">Transmembrane</keyword>
<dbReference type="PANTHER" id="PTHR30489">
    <property type="entry name" value="LIPOPROTEIN-RELEASING SYSTEM TRANSMEMBRANE PROTEIN LOLE"/>
    <property type="match status" value="1"/>
</dbReference>
<protein>
    <submittedName>
        <fullName evidence="8">FtsX-like permease family protein</fullName>
    </submittedName>
</protein>
<dbReference type="InterPro" id="IPR003838">
    <property type="entry name" value="ABC3_permease_C"/>
</dbReference>
<dbReference type="PANTHER" id="PTHR30489:SF0">
    <property type="entry name" value="LIPOPROTEIN-RELEASING SYSTEM TRANSMEMBRANE PROTEIN LOLE"/>
    <property type="match status" value="1"/>
</dbReference>
<dbReference type="GO" id="GO:0098797">
    <property type="term" value="C:plasma membrane protein complex"/>
    <property type="evidence" value="ECO:0007669"/>
    <property type="project" value="TreeGrafter"/>
</dbReference>
<evidence type="ECO:0000313" key="8">
    <source>
        <dbReference type="EMBL" id="WFN36373.1"/>
    </source>
</evidence>
<evidence type="ECO:0000256" key="3">
    <source>
        <dbReference type="ARBA" id="ARBA00022692"/>
    </source>
</evidence>
<evidence type="ECO:0000256" key="5">
    <source>
        <dbReference type="ARBA" id="ARBA00023136"/>
    </source>
</evidence>
<gene>
    <name evidence="8" type="ORF">L1994_09525</name>
</gene>
<feature type="transmembrane region" description="Helical" evidence="6">
    <location>
        <begin position="24"/>
        <end position="52"/>
    </location>
</feature>
<keyword evidence="4 6" id="KW-1133">Transmembrane helix</keyword>
<feature type="domain" description="ABC3 transporter permease C-terminal" evidence="7">
    <location>
        <begin position="280"/>
        <end position="396"/>
    </location>
</feature>
<name>A0AAF0JTI5_9EURY</name>
<feature type="transmembrane region" description="Helical" evidence="6">
    <location>
        <begin position="374"/>
        <end position="391"/>
    </location>
</feature>
<dbReference type="RefSeq" id="WP_278099210.1">
    <property type="nucleotide sequence ID" value="NZ_CP091092.1"/>
</dbReference>
<sequence>MLDDVRVSFFLAVRATKRGGIGRLFMNIFIIALVLTNMIFLPSIIAGSIAIFNQQNIDYLTSDIVIEPRENDMYIENLDELMPALNRIPGVVRASAWYESPASIQLEEESVTIGITAIDPRDEQEVTKFHEVMKEGNYLGSGDMDSIILGRLVAGEKDKTGDFYPSLGGAEVGDTVIVDYSNGVVREYRIKGIFNTKSWTADYMAIVTWDEMNSVLGYENNVADKVLVKTYRNDVNVDAVRRNILEFGIGEDVKTWEESLPDAVTESVESFNIINQISVAGSLLIAVVLIFIMTTIRAFNNRKQIGILKAIGIKKSVIINSYVIQVIFLCLIGSLLGFLMLEMMTAYFTAYPMEFPDGDVIPIVDYKALVENTVLLFVSSAIAGYIPAWRITRENILDAMRGV</sequence>
<dbReference type="Pfam" id="PF02687">
    <property type="entry name" value="FtsX"/>
    <property type="match status" value="1"/>
</dbReference>
<feature type="transmembrane region" description="Helical" evidence="6">
    <location>
        <begin position="317"/>
        <end position="341"/>
    </location>
</feature>
<evidence type="ECO:0000256" key="2">
    <source>
        <dbReference type="ARBA" id="ARBA00022475"/>
    </source>
</evidence>
<organism evidence="8 9">
    <name type="scientific">Methanomicrobium antiquum</name>
    <dbReference type="NCBI Taxonomy" id="487686"/>
    <lineage>
        <taxon>Archaea</taxon>
        <taxon>Methanobacteriati</taxon>
        <taxon>Methanobacteriota</taxon>
        <taxon>Stenosarchaea group</taxon>
        <taxon>Methanomicrobia</taxon>
        <taxon>Methanomicrobiales</taxon>
        <taxon>Methanomicrobiaceae</taxon>
        <taxon>Methanomicrobium</taxon>
    </lineage>
</organism>
<keyword evidence="2" id="KW-1003">Cell membrane</keyword>
<accession>A0AAF0JTI5</accession>
<evidence type="ECO:0000256" key="4">
    <source>
        <dbReference type="ARBA" id="ARBA00022989"/>
    </source>
</evidence>
<feature type="transmembrane region" description="Helical" evidence="6">
    <location>
        <begin position="277"/>
        <end position="296"/>
    </location>
</feature>
<dbReference type="KEGG" id="manq:L1994_09525"/>
<dbReference type="AlphaFoldDB" id="A0AAF0JTI5"/>
<dbReference type="GO" id="GO:0044874">
    <property type="term" value="P:lipoprotein localization to outer membrane"/>
    <property type="evidence" value="ECO:0007669"/>
    <property type="project" value="TreeGrafter"/>
</dbReference>
<comment type="subcellular location">
    <subcellularLocation>
        <location evidence="1">Cell membrane</location>
        <topology evidence="1">Multi-pass membrane protein</topology>
    </subcellularLocation>
</comment>